<organism evidence="2">
    <name type="scientific">marine sediment metagenome</name>
    <dbReference type="NCBI Taxonomy" id="412755"/>
    <lineage>
        <taxon>unclassified sequences</taxon>
        <taxon>metagenomes</taxon>
        <taxon>ecological metagenomes</taxon>
    </lineage>
</organism>
<feature type="domain" description="Fe-containing alcohol dehydrogenase-like C-terminal" evidence="1">
    <location>
        <begin position="3"/>
        <end position="154"/>
    </location>
</feature>
<dbReference type="GO" id="GO:0008106">
    <property type="term" value="F:alcohol dehydrogenase (NADP+) activity"/>
    <property type="evidence" value="ECO:0007669"/>
    <property type="project" value="TreeGrafter"/>
</dbReference>
<feature type="non-terminal residue" evidence="2">
    <location>
        <position position="1"/>
    </location>
</feature>
<reference evidence="2" key="1">
    <citation type="journal article" date="2014" name="Front. Microbiol.">
        <title>High frequency of phylogenetically diverse reductive dehalogenase-homologous genes in deep subseafloor sedimentary metagenomes.</title>
        <authorList>
            <person name="Kawai M."/>
            <person name="Futagami T."/>
            <person name="Toyoda A."/>
            <person name="Takaki Y."/>
            <person name="Nishi S."/>
            <person name="Hori S."/>
            <person name="Arai W."/>
            <person name="Tsubouchi T."/>
            <person name="Morono Y."/>
            <person name="Uchiyama I."/>
            <person name="Ito T."/>
            <person name="Fujiyama A."/>
            <person name="Inagaki F."/>
            <person name="Takami H."/>
        </authorList>
    </citation>
    <scope>NUCLEOTIDE SEQUENCE</scope>
    <source>
        <strain evidence="2">Expedition CK06-06</strain>
    </source>
</reference>
<dbReference type="EMBL" id="BARW01028124">
    <property type="protein sequence ID" value="GAJ09495.1"/>
    <property type="molecule type" value="Genomic_DNA"/>
</dbReference>
<dbReference type="Pfam" id="PF25137">
    <property type="entry name" value="ADH_Fe_C"/>
    <property type="match status" value="1"/>
</dbReference>
<dbReference type="SUPFAM" id="SSF56796">
    <property type="entry name" value="Dehydroquinate synthase-like"/>
    <property type="match status" value="1"/>
</dbReference>
<name>X1VM38_9ZZZZ</name>
<comment type="caution">
    <text evidence="2">The sequence shown here is derived from an EMBL/GenBank/DDBJ whole genome shotgun (WGS) entry which is preliminary data.</text>
</comment>
<dbReference type="InterPro" id="IPR044731">
    <property type="entry name" value="BDH-like"/>
</dbReference>
<dbReference type="Gene3D" id="1.20.1090.10">
    <property type="entry name" value="Dehydroquinate synthase-like - alpha domain"/>
    <property type="match status" value="1"/>
</dbReference>
<accession>X1VM38</accession>
<evidence type="ECO:0000259" key="1">
    <source>
        <dbReference type="Pfam" id="PF25137"/>
    </source>
</evidence>
<gene>
    <name evidence="2" type="ORF">S12H4_45479</name>
</gene>
<evidence type="ECO:0000313" key="2">
    <source>
        <dbReference type="EMBL" id="GAJ09495.1"/>
    </source>
</evidence>
<dbReference type="InterPro" id="IPR056798">
    <property type="entry name" value="ADH_Fe_C"/>
</dbReference>
<dbReference type="PANTHER" id="PTHR43633">
    <property type="entry name" value="ALCOHOL DEHYDROGENASE YQHD"/>
    <property type="match status" value="1"/>
</dbReference>
<dbReference type="AlphaFoldDB" id="X1VM38"/>
<dbReference type="GO" id="GO:1990362">
    <property type="term" value="F:butanol dehydrogenase (NAD+) activity"/>
    <property type="evidence" value="ECO:0007669"/>
    <property type="project" value="InterPro"/>
</dbReference>
<protein>
    <recommendedName>
        <fullName evidence="1">Fe-containing alcohol dehydrogenase-like C-terminal domain-containing protein</fullName>
    </recommendedName>
</protein>
<dbReference type="PANTHER" id="PTHR43633:SF1">
    <property type="entry name" value="ALCOHOL DEHYDROGENASE YQHD"/>
    <property type="match status" value="1"/>
</dbReference>
<proteinExistence type="predicted"/>
<dbReference type="GO" id="GO:1990002">
    <property type="term" value="F:methylglyoxal reductase (NADPH) (acetol producing) activity"/>
    <property type="evidence" value="ECO:0007669"/>
    <property type="project" value="TreeGrafter"/>
</dbReference>
<dbReference type="GO" id="GO:0005829">
    <property type="term" value="C:cytosol"/>
    <property type="evidence" value="ECO:0007669"/>
    <property type="project" value="TreeGrafter"/>
</dbReference>
<sequence>ELLPKGLARLDDIEIRTQLSWASIIACSQFGTLGGGYGQRTCHFIANFLSGYYDIAHGACLAALLPAWMRYTLPVRKERFHSLGKNVFGEEDGIAATERWLEKVGMKLRLRDLGMKPELFEEIAARCVRTDARIKAHPRLLDVDAIKQIYQDSY</sequence>